<keyword evidence="9 11" id="KW-0624">Polysaccharide degradation</keyword>
<comment type="subcellular location">
    <subcellularLocation>
        <location evidence="2 11">Secreted</location>
    </subcellularLocation>
</comment>
<evidence type="ECO:0000313" key="12">
    <source>
        <dbReference type="EMBL" id="KAE8376156.1"/>
    </source>
</evidence>
<evidence type="ECO:0000256" key="3">
    <source>
        <dbReference type="ARBA" id="ARBA00007799"/>
    </source>
</evidence>
<evidence type="ECO:0000256" key="1">
    <source>
        <dbReference type="ARBA" id="ARBA00000405"/>
    </source>
</evidence>
<keyword evidence="4" id="KW-0964">Secreted</keyword>
<keyword evidence="6 11" id="KW-0378">Hydrolase</keyword>
<dbReference type="PANTHER" id="PTHR42061">
    <property type="entry name" value="ENDO-CHITOSANASE"/>
    <property type="match status" value="1"/>
</dbReference>
<evidence type="ECO:0000256" key="10">
    <source>
        <dbReference type="ARBA" id="ARBA00029386"/>
    </source>
</evidence>
<keyword evidence="7" id="KW-0119">Carbohydrate metabolism</keyword>
<dbReference type="GO" id="GO:0005576">
    <property type="term" value="C:extracellular region"/>
    <property type="evidence" value="ECO:0007669"/>
    <property type="project" value="UniProtKB-SubCell"/>
</dbReference>
<comment type="catalytic activity">
    <reaction evidence="1 11">
        <text>Endohydrolysis of beta-(1-&gt;4)-linkages between D-glucosamine residues in a partly acetylated chitosan.</text>
        <dbReference type="EC" id="3.2.1.132"/>
    </reaction>
</comment>
<evidence type="ECO:0000256" key="2">
    <source>
        <dbReference type="ARBA" id="ARBA00004613"/>
    </source>
</evidence>
<comment type="function">
    <text evidence="10">Chitosanase catalyzing the endo-type cleavage of chitosan, the deacylated form of chitin. Chitosanase may be crucial in the degradation of the deacetylated portion of chitin in the fungal cell wall. Chitoolisaccharides produced by the hydrolysis of partially N-acetylated chitosan are known to have many biological activities, including antibacterial activity, immune-enhancing effects, and elicitor activity.</text>
</comment>
<proteinExistence type="inferred from homology"/>
<evidence type="ECO:0000256" key="6">
    <source>
        <dbReference type="ARBA" id="ARBA00022801"/>
    </source>
</evidence>
<organism evidence="12 13">
    <name type="scientific">Aspergillus bertholletiae</name>
    <dbReference type="NCBI Taxonomy" id="1226010"/>
    <lineage>
        <taxon>Eukaryota</taxon>
        <taxon>Fungi</taxon>
        <taxon>Dikarya</taxon>
        <taxon>Ascomycota</taxon>
        <taxon>Pezizomycotina</taxon>
        <taxon>Eurotiomycetes</taxon>
        <taxon>Eurotiomycetidae</taxon>
        <taxon>Eurotiales</taxon>
        <taxon>Aspergillaceae</taxon>
        <taxon>Aspergillus</taxon>
        <taxon>Aspergillus subgen. Circumdati</taxon>
    </lineage>
</organism>
<evidence type="ECO:0000256" key="7">
    <source>
        <dbReference type="ARBA" id="ARBA00023277"/>
    </source>
</evidence>
<gene>
    <name evidence="12" type="ORF">BDV26DRAFT_294385</name>
</gene>
<dbReference type="GO" id="GO:0000272">
    <property type="term" value="P:polysaccharide catabolic process"/>
    <property type="evidence" value="ECO:0007669"/>
    <property type="project" value="UniProtKB-KW"/>
</dbReference>
<evidence type="ECO:0000256" key="11">
    <source>
        <dbReference type="RuleBase" id="RU361208"/>
    </source>
</evidence>
<dbReference type="Pfam" id="PF07335">
    <property type="entry name" value="Glyco_hydro_75"/>
    <property type="match status" value="1"/>
</dbReference>
<evidence type="ECO:0000256" key="8">
    <source>
        <dbReference type="ARBA" id="ARBA00023295"/>
    </source>
</evidence>
<dbReference type="EC" id="3.2.1.132" evidence="11"/>
<dbReference type="EMBL" id="ML736246">
    <property type="protein sequence ID" value="KAE8376156.1"/>
    <property type="molecule type" value="Genomic_DNA"/>
</dbReference>
<keyword evidence="8 11" id="KW-0326">Glycosidase</keyword>
<protein>
    <recommendedName>
        <fullName evidence="11">Endo-chitosanase</fullName>
        <ecNumber evidence="11">3.2.1.132</ecNumber>
    </recommendedName>
</protein>
<feature type="chain" id="PRO_5025099049" description="Endo-chitosanase" evidence="11">
    <location>
        <begin position="18"/>
        <end position="239"/>
    </location>
</feature>
<evidence type="ECO:0000256" key="4">
    <source>
        <dbReference type="ARBA" id="ARBA00022525"/>
    </source>
</evidence>
<name>A0A5N7B3M0_9EURO</name>
<evidence type="ECO:0000256" key="5">
    <source>
        <dbReference type="ARBA" id="ARBA00022729"/>
    </source>
</evidence>
<keyword evidence="5 11" id="KW-0732">Signal</keyword>
<reference evidence="12 13" key="1">
    <citation type="submission" date="2019-04" db="EMBL/GenBank/DDBJ databases">
        <title>Friends and foes A comparative genomics studyof 23 Aspergillus species from section Flavi.</title>
        <authorList>
            <consortium name="DOE Joint Genome Institute"/>
            <person name="Kjaerbolling I."/>
            <person name="Vesth T."/>
            <person name="Frisvad J.C."/>
            <person name="Nybo J.L."/>
            <person name="Theobald S."/>
            <person name="Kildgaard S."/>
            <person name="Isbrandt T."/>
            <person name="Kuo A."/>
            <person name="Sato A."/>
            <person name="Lyhne E.K."/>
            <person name="Kogle M.E."/>
            <person name="Wiebenga A."/>
            <person name="Kun R.S."/>
            <person name="Lubbers R.J."/>
            <person name="Makela M.R."/>
            <person name="Barry K."/>
            <person name="Chovatia M."/>
            <person name="Clum A."/>
            <person name="Daum C."/>
            <person name="Haridas S."/>
            <person name="He G."/>
            <person name="LaButti K."/>
            <person name="Lipzen A."/>
            <person name="Mondo S."/>
            <person name="Riley R."/>
            <person name="Salamov A."/>
            <person name="Simmons B.A."/>
            <person name="Magnuson J.K."/>
            <person name="Henrissat B."/>
            <person name="Mortensen U.H."/>
            <person name="Larsen T.O."/>
            <person name="Devries R.P."/>
            <person name="Grigoriev I.V."/>
            <person name="Machida M."/>
            <person name="Baker S.E."/>
            <person name="Andersen M.R."/>
        </authorList>
    </citation>
    <scope>NUCLEOTIDE SEQUENCE [LARGE SCALE GENOMIC DNA]</scope>
    <source>
        <strain evidence="12 13">IBT 29228</strain>
    </source>
</reference>
<dbReference type="OrthoDB" id="4756206at2759"/>
<evidence type="ECO:0000256" key="9">
    <source>
        <dbReference type="ARBA" id="ARBA00023326"/>
    </source>
</evidence>
<comment type="similarity">
    <text evidence="3 11">Belongs to the glycosyl hydrolase 75 family.</text>
</comment>
<evidence type="ECO:0000313" key="13">
    <source>
        <dbReference type="Proteomes" id="UP000326198"/>
    </source>
</evidence>
<accession>A0A5N7B3M0</accession>
<dbReference type="AlphaFoldDB" id="A0A5N7B3M0"/>
<dbReference type="PANTHER" id="PTHR42061:SF9">
    <property type="entry name" value="ENDO-CHITOSANASE"/>
    <property type="match status" value="1"/>
</dbReference>
<feature type="signal peptide" evidence="11">
    <location>
        <begin position="1"/>
        <end position="17"/>
    </location>
</feature>
<sequence length="239" mass="25572">MRLSEILAVALASGATAYDLPDNLRNIYYKHKGQCSNVLAKGFTNGDSKNKNFEYCGDIKGAIFMHSSKGGEYTNMDIDCDGANNTAGKCANDKSGQGITAFQDEVKKFGISDLDANLHPYIVFGNEDHSPHFNPQEYGMEPLSVMAVVCKNQVHYGIWGDTNGGTSTGESSLAMAKLCFPDEDLSGDSGHDANDVLFIGFSGKDAVPGKTADWKAKSTKDFEDSIKSIGDKLVAGLSA</sequence>
<dbReference type="Proteomes" id="UP000326198">
    <property type="component" value="Unassembled WGS sequence"/>
</dbReference>
<dbReference type="InterPro" id="IPR009939">
    <property type="entry name" value="Chitosanase_fungal"/>
</dbReference>
<keyword evidence="13" id="KW-1185">Reference proteome</keyword>
<dbReference type="GO" id="GO:0016977">
    <property type="term" value="F:chitosanase activity"/>
    <property type="evidence" value="ECO:0007669"/>
    <property type="project" value="UniProtKB-EC"/>
</dbReference>